<proteinExistence type="predicted"/>
<keyword evidence="3" id="KW-1185">Reference proteome</keyword>
<evidence type="ECO:0000256" key="1">
    <source>
        <dbReference type="ARBA" id="ARBA00023004"/>
    </source>
</evidence>
<dbReference type="EMBL" id="JBJUIK010000013">
    <property type="protein sequence ID" value="KAL3507458.1"/>
    <property type="molecule type" value="Genomic_DNA"/>
</dbReference>
<name>A0ABD2YKE2_9GENT</name>
<evidence type="ECO:0000313" key="3">
    <source>
        <dbReference type="Proteomes" id="UP001630127"/>
    </source>
</evidence>
<keyword evidence="1" id="KW-0408">Iron</keyword>
<dbReference type="AlphaFoldDB" id="A0ABD2YKE2"/>
<reference evidence="2 3" key="1">
    <citation type="submission" date="2024-11" db="EMBL/GenBank/DDBJ databases">
        <title>A near-complete genome assembly of Cinchona calisaya.</title>
        <authorList>
            <person name="Lian D.C."/>
            <person name="Zhao X.W."/>
            <person name="Wei L."/>
        </authorList>
    </citation>
    <scope>NUCLEOTIDE SEQUENCE [LARGE SCALE GENOMIC DNA]</scope>
    <source>
        <tissue evidence="2">Nenye</tissue>
    </source>
</reference>
<dbReference type="Proteomes" id="UP001630127">
    <property type="component" value="Unassembled WGS sequence"/>
</dbReference>
<dbReference type="InterPro" id="IPR050067">
    <property type="entry name" value="IPM_dehydratase_rel_enz"/>
</dbReference>
<organism evidence="2 3">
    <name type="scientific">Cinchona calisaya</name>
    <dbReference type="NCBI Taxonomy" id="153742"/>
    <lineage>
        <taxon>Eukaryota</taxon>
        <taxon>Viridiplantae</taxon>
        <taxon>Streptophyta</taxon>
        <taxon>Embryophyta</taxon>
        <taxon>Tracheophyta</taxon>
        <taxon>Spermatophyta</taxon>
        <taxon>Magnoliopsida</taxon>
        <taxon>eudicotyledons</taxon>
        <taxon>Gunneridae</taxon>
        <taxon>Pentapetalae</taxon>
        <taxon>asterids</taxon>
        <taxon>lamiids</taxon>
        <taxon>Gentianales</taxon>
        <taxon>Rubiaceae</taxon>
        <taxon>Cinchonoideae</taxon>
        <taxon>Cinchoneae</taxon>
        <taxon>Cinchona</taxon>
    </lineage>
</organism>
<evidence type="ECO:0000313" key="2">
    <source>
        <dbReference type="EMBL" id="KAL3507458.1"/>
    </source>
</evidence>
<dbReference type="SUPFAM" id="SSF53732">
    <property type="entry name" value="Aconitase iron-sulfur domain"/>
    <property type="match status" value="1"/>
</dbReference>
<dbReference type="PANTHER" id="PTHR43822">
    <property type="entry name" value="HOMOACONITASE, MITOCHONDRIAL-RELATED"/>
    <property type="match status" value="1"/>
</dbReference>
<sequence>MFAFAQEAHCRPREVFLGTDSDICTVGGFGSCYSIGNTDAEFVLGTEKLVLKIRFLAVNIAVQAGGKNGVVLADTTAYMHLEKKVRSLNPSCRQMVNEKLVDYNSPLWTRMHSLYPHLILVIIMLWQE</sequence>
<accession>A0ABD2YKE2</accession>
<comment type="caution">
    <text evidence="2">The sequence shown here is derived from an EMBL/GenBank/DDBJ whole genome shotgun (WGS) entry which is preliminary data.</text>
</comment>
<dbReference type="InterPro" id="IPR036008">
    <property type="entry name" value="Aconitase_4Fe-4S_dom"/>
</dbReference>
<dbReference type="InterPro" id="IPR015931">
    <property type="entry name" value="Acnase/IPM_dHydase_lsu_aba_1/3"/>
</dbReference>
<dbReference type="PANTHER" id="PTHR43822:SF2">
    <property type="entry name" value="HOMOACONITASE, MITOCHONDRIAL"/>
    <property type="match status" value="1"/>
</dbReference>
<protein>
    <submittedName>
        <fullName evidence="2">Uncharacterized protein</fullName>
    </submittedName>
</protein>
<gene>
    <name evidence="2" type="ORF">ACH5RR_032840</name>
</gene>
<dbReference type="Gene3D" id="3.30.499.10">
    <property type="entry name" value="Aconitase, domain 3"/>
    <property type="match status" value="1"/>
</dbReference>